<organism evidence="2 3">
    <name type="scientific">Herbaspirillum lusitanum</name>
    <dbReference type="NCBI Taxonomy" id="213312"/>
    <lineage>
        <taxon>Bacteria</taxon>
        <taxon>Pseudomonadati</taxon>
        <taxon>Pseudomonadota</taxon>
        <taxon>Betaproteobacteria</taxon>
        <taxon>Burkholderiales</taxon>
        <taxon>Oxalobacteraceae</taxon>
        <taxon>Herbaspirillum</taxon>
    </lineage>
</organism>
<evidence type="ECO:0000313" key="2">
    <source>
        <dbReference type="EMBL" id="MFL9923775.1"/>
    </source>
</evidence>
<protein>
    <submittedName>
        <fullName evidence="2">Calcium-binding protein</fullName>
    </submittedName>
</protein>
<feature type="compositionally biased region" description="Polar residues" evidence="1">
    <location>
        <begin position="157"/>
        <end position="175"/>
    </location>
</feature>
<dbReference type="InterPro" id="IPR001343">
    <property type="entry name" value="Hemolysn_Ca-bd"/>
</dbReference>
<reference evidence="2 3" key="1">
    <citation type="journal article" date="2024" name="Chem. Sci.">
        <title>Discovery of megapolipeptins by genome mining of a Burkholderiales bacteria collection.</title>
        <authorList>
            <person name="Paulo B.S."/>
            <person name="Recchia M.J.J."/>
            <person name="Lee S."/>
            <person name="Fergusson C.H."/>
            <person name="Romanowski S.B."/>
            <person name="Hernandez A."/>
            <person name="Krull N."/>
            <person name="Liu D.Y."/>
            <person name="Cavanagh H."/>
            <person name="Bos A."/>
            <person name="Gray C.A."/>
            <person name="Murphy B.T."/>
            <person name="Linington R.G."/>
            <person name="Eustaquio A.S."/>
        </authorList>
    </citation>
    <scope>NUCLEOTIDE SEQUENCE [LARGE SCALE GENOMIC DNA]</scope>
    <source>
        <strain evidence="2 3">RL21-008-BIB-A</strain>
    </source>
</reference>
<keyword evidence="3" id="KW-1185">Reference proteome</keyword>
<name>A0ABW9A743_9BURK</name>
<dbReference type="PRINTS" id="PR00313">
    <property type="entry name" value="CABNDNGRPT"/>
</dbReference>
<accession>A0ABW9A743</accession>
<evidence type="ECO:0000313" key="3">
    <source>
        <dbReference type="Proteomes" id="UP001629246"/>
    </source>
</evidence>
<dbReference type="Gene3D" id="2.150.10.10">
    <property type="entry name" value="Serralysin-like metalloprotease, C-terminal"/>
    <property type="match status" value="5"/>
</dbReference>
<dbReference type="SUPFAM" id="SSF51120">
    <property type="entry name" value="beta-Roll"/>
    <property type="match status" value="2"/>
</dbReference>
<dbReference type="RefSeq" id="WP_408155716.1">
    <property type="nucleotide sequence ID" value="NZ_JAQQFM010000002.1"/>
</dbReference>
<dbReference type="Pfam" id="PF00353">
    <property type="entry name" value="HemolysinCabind"/>
    <property type="match status" value="8"/>
</dbReference>
<gene>
    <name evidence="2" type="ORF">PQR62_05855</name>
</gene>
<dbReference type="EMBL" id="JAQQFM010000002">
    <property type="protein sequence ID" value="MFL9923775.1"/>
    <property type="molecule type" value="Genomic_DNA"/>
</dbReference>
<evidence type="ECO:0000256" key="1">
    <source>
        <dbReference type="SAM" id="MobiDB-lite"/>
    </source>
</evidence>
<sequence length="1269" mass="128106">MATANSPQANAAEKITGPVRVVMPDQTGNFQLNAPRGAVQRVQVVDVDMVLHMADGTKVVLAGGAMEAMDDRSKIKFADTTQDTGRFLDQVGKIPLQPNDQSKILNSDPIATHDRTASAESNGQGQANVTYDRNAASVTSDAVSQLSKIIHDNATSVTSNGAQSQSIPTQPTAGESSSVAVQAAIVASQNSTSDTPPPTKQVEVTAPPERPGTIPSTHVIGPQAPTMAVKLVNLTTVTQDGSTLYGSGGIPASATDASNLIQFSTQQITAGNDVTTIYAAGNSSGSFVKVFNVAITGDGTVLSLTVTGIPSNMTVLNGTDLGNGTYQIAVSAGQKEFNLQLQYNTVLADSASPVHQQFDLTFTTSIATSDGVLSLTDLRHVAVKDATSYNDLTYLDPATGDSVLILPAQGVPHEVHAGNNAGTTIYGSNANDLLYGGTGNDTIYGGSGNTYFEGGAGADRLVGGSGNNTAGYTGSSSGVTVDLAAGTGTGGDAQGDTLTNIQNVKGSAYSDTIVANAAVNRIDGGSGGSDTVSYSASTAGVTVNLVTSTGSGGYAQGDTYTHIQNVIGSAYNDIFIANTDANRFDGGSGGSDTVSYASSGAGVNVNLQTGLGSGGAAAGDSYTHIQNIIGTAYDDTFVGNVDANSFDGGTGGNDTVSYAGSTAGVSVNFVNGRGTGGFADGDTYNHIQNVIGSAYDDTFVAGIDSVHFDGGSAGSDTVNYGASTAAVTVNMITLTGSGGYAQNNTYTHIQNIVGSSYSDTFIASLDANSFNGGLGGSDTVSYAFSTQAVTVDLYNGTGSGGYAQGDTLAHIQNVIGSNFDDIFIASADANNFNGGLGSNTVSYARSTGPVTIDLTNTIGTGTGGAYAAGDSFTNIQNLIGSVYDDTFIASSDANSFDGGGSSVHNRVSYAASTLGVTVDLNYTNGTGTGGGYATGDKLVNIQDLTGSNFNDTFVASAADNSFDGGLGSNTVSYAASTAAVTIDLVNGTGSGGYANNDTYVNIQNVIGSDGNDTFIASNAANAFEGGLGNNTVSYAKASDATGVTVDLVNGVGSNGFAAGDSYSHIQNVIGSAYDDTFIASAEKNVFTGLQGSDTVSYAYSNAGVTVDLVNNVGTGGYADTDVYVGIENAIGSSQDDLFISSSDSNTFDGGVSSNGSHNRVSYAYSGQAVTVDLNHTDGTGTSGGYAAGDKLINIQDVTGSAFDDTFYANALANKFDGGTGTLHNLVNYSYSVNGVKVDLFNNVGGDAVTGQVSYANGDTYVNIQDVTGS</sequence>
<proteinExistence type="predicted"/>
<dbReference type="InterPro" id="IPR011049">
    <property type="entry name" value="Serralysin-like_metalloprot_C"/>
</dbReference>
<feature type="non-terminal residue" evidence="2">
    <location>
        <position position="1269"/>
    </location>
</feature>
<dbReference type="Proteomes" id="UP001629246">
    <property type="component" value="Unassembled WGS sequence"/>
</dbReference>
<feature type="region of interest" description="Disordered" evidence="1">
    <location>
        <begin position="157"/>
        <end position="220"/>
    </location>
</feature>
<comment type="caution">
    <text evidence="2">The sequence shown here is derived from an EMBL/GenBank/DDBJ whole genome shotgun (WGS) entry which is preliminary data.</text>
</comment>
<feature type="compositionally biased region" description="Low complexity" evidence="1">
    <location>
        <begin position="176"/>
        <end position="189"/>
    </location>
</feature>